<dbReference type="EMBL" id="REGN01000701">
    <property type="protein sequence ID" value="RNA39834.1"/>
    <property type="molecule type" value="Genomic_DNA"/>
</dbReference>
<name>A0A3M7SVI8_BRAPC</name>
<dbReference type="AlphaFoldDB" id="A0A3M7SVI8"/>
<sequence>MLKSKKFKMKIEQNLIILMNKSENISTYNCFDLLNFSFRSFSKSNSILCPRKKTVNIPFK</sequence>
<accession>A0A3M7SVI8</accession>
<evidence type="ECO:0000313" key="2">
    <source>
        <dbReference type="Proteomes" id="UP000276133"/>
    </source>
</evidence>
<reference evidence="1 2" key="1">
    <citation type="journal article" date="2018" name="Sci. Rep.">
        <title>Genomic signatures of local adaptation to the degree of environmental predictability in rotifers.</title>
        <authorList>
            <person name="Franch-Gras L."/>
            <person name="Hahn C."/>
            <person name="Garcia-Roger E.M."/>
            <person name="Carmona M.J."/>
            <person name="Serra M."/>
            <person name="Gomez A."/>
        </authorList>
    </citation>
    <scope>NUCLEOTIDE SEQUENCE [LARGE SCALE GENOMIC DNA]</scope>
    <source>
        <strain evidence="1">HYR1</strain>
    </source>
</reference>
<comment type="caution">
    <text evidence="1">The sequence shown here is derived from an EMBL/GenBank/DDBJ whole genome shotgun (WGS) entry which is preliminary data.</text>
</comment>
<keyword evidence="2" id="KW-1185">Reference proteome</keyword>
<proteinExistence type="predicted"/>
<gene>
    <name evidence="1" type="ORF">BpHYR1_042931</name>
</gene>
<dbReference type="Proteomes" id="UP000276133">
    <property type="component" value="Unassembled WGS sequence"/>
</dbReference>
<protein>
    <submittedName>
        <fullName evidence="1">Uncharacterized protein</fullName>
    </submittedName>
</protein>
<evidence type="ECO:0000313" key="1">
    <source>
        <dbReference type="EMBL" id="RNA39834.1"/>
    </source>
</evidence>
<organism evidence="1 2">
    <name type="scientific">Brachionus plicatilis</name>
    <name type="common">Marine rotifer</name>
    <name type="synonym">Brachionus muelleri</name>
    <dbReference type="NCBI Taxonomy" id="10195"/>
    <lineage>
        <taxon>Eukaryota</taxon>
        <taxon>Metazoa</taxon>
        <taxon>Spiralia</taxon>
        <taxon>Gnathifera</taxon>
        <taxon>Rotifera</taxon>
        <taxon>Eurotatoria</taxon>
        <taxon>Monogononta</taxon>
        <taxon>Pseudotrocha</taxon>
        <taxon>Ploima</taxon>
        <taxon>Brachionidae</taxon>
        <taxon>Brachionus</taxon>
    </lineage>
</organism>